<comment type="caution">
    <text evidence="2">The sequence shown here is derived from an EMBL/GenBank/DDBJ whole genome shotgun (WGS) entry which is preliminary data.</text>
</comment>
<sequence length="144" mass="16076">MIPNSPNSLSSLTHTTHTDLPDSHAVSGEIDDDEGLQSGVAASEIRDELESPSRIEEEFDFDGFYTLATRVLNEDTISMANLNSLKDRWDQKFKMRKNSPVATQEPNSRVLKPVAGRSGTPSVLGFLYCLDVIFQVCLCLEWRL</sequence>
<proteinExistence type="predicted"/>
<feature type="compositionally biased region" description="Low complexity" evidence="1">
    <location>
        <begin position="1"/>
        <end position="15"/>
    </location>
</feature>
<accession>A0AAW2JB83</accession>
<reference evidence="2" key="2">
    <citation type="journal article" date="2024" name="Plant">
        <title>Genomic evolution and insights into agronomic trait innovations of Sesamum species.</title>
        <authorList>
            <person name="Miao H."/>
            <person name="Wang L."/>
            <person name="Qu L."/>
            <person name="Liu H."/>
            <person name="Sun Y."/>
            <person name="Le M."/>
            <person name="Wang Q."/>
            <person name="Wei S."/>
            <person name="Zheng Y."/>
            <person name="Lin W."/>
            <person name="Duan Y."/>
            <person name="Cao H."/>
            <person name="Xiong S."/>
            <person name="Wang X."/>
            <person name="Wei L."/>
            <person name="Li C."/>
            <person name="Ma Q."/>
            <person name="Ju M."/>
            <person name="Zhao R."/>
            <person name="Li G."/>
            <person name="Mu C."/>
            <person name="Tian Q."/>
            <person name="Mei H."/>
            <person name="Zhang T."/>
            <person name="Gao T."/>
            <person name="Zhang H."/>
        </authorList>
    </citation>
    <scope>NUCLEOTIDE SEQUENCE</scope>
    <source>
        <strain evidence="2">G01</strain>
    </source>
</reference>
<feature type="compositionally biased region" description="Basic and acidic residues" evidence="1">
    <location>
        <begin position="44"/>
        <end position="54"/>
    </location>
</feature>
<dbReference type="AlphaFoldDB" id="A0AAW2JB83"/>
<evidence type="ECO:0000313" key="2">
    <source>
        <dbReference type="EMBL" id="KAL0292019.1"/>
    </source>
</evidence>
<name>A0AAW2JB83_9LAMI</name>
<protein>
    <submittedName>
        <fullName evidence="2">Uncharacterized protein</fullName>
    </submittedName>
</protein>
<reference evidence="2" key="1">
    <citation type="submission" date="2020-06" db="EMBL/GenBank/DDBJ databases">
        <authorList>
            <person name="Li T."/>
            <person name="Hu X."/>
            <person name="Zhang T."/>
            <person name="Song X."/>
            <person name="Zhang H."/>
            <person name="Dai N."/>
            <person name="Sheng W."/>
            <person name="Hou X."/>
            <person name="Wei L."/>
        </authorList>
    </citation>
    <scope>NUCLEOTIDE SEQUENCE</scope>
    <source>
        <strain evidence="2">G01</strain>
        <tissue evidence="2">Leaf</tissue>
    </source>
</reference>
<evidence type="ECO:0000256" key="1">
    <source>
        <dbReference type="SAM" id="MobiDB-lite"/>
    </source>
</evidence>
<feature type="region of interest" description="Disordered" evidence="1">
    <location>
        <begin position="1"/>
        <end position="54"/>
    </location>
</feature>
<organism evidence="2">
    <name type="scientific">Sesamum angustifolium</name>
    <dbReference type="NCBI Taxonomy" id="2727405"/>
    <lineage>
        <taxon>Eukaryota</taxon>
        <taxon>Viridiplantae</taxon>
        <taxon>Streptophyta</taxon>
        <taxon>Embryophyta</taxon>
        <taxon>Tracheophyta</taxon>
        <taxon>Spermatophyta</taxon>
        <taxon>Magnoliopsida</taxon>
        <taxon>eudicotyledons</taxon>
        <taxon>Gunneridae</taxon>
        <taxon>Pentapetalae</taxon>
        <taxon>asterids</taxon>
        <taxon>lamiids</taxon>
        <taxon>Lamiales</taxon>
        <taxon>Pedaliaceae</taxon>
        <taxon>Sesamum</taxon>
    </lineage>
</organism>
<gene>
    <name evidence="2" type="ORF">Sangu_3258500</name>
</gene>
<dbReference type="EMBL" id="JACGWK010001228">
    <property type="protein sequence ID" value="KAL0292019.1"/>
    <property type="molecule type" value="Genomic_DNA"/>
</dbReference>